<dbReference type="GeneID" id="25298205"/>
<feature type="compositionally biased region" description="Basic and acidic residues" evidence="1">
    <location>
        <begin position="678"/>
        <end position="699"/>
    </location>
</feature>
<dbReference type="OrthoDB" id="5242705at2759"/>
<feature type="compositionally biased region" description="Basic residues" evidence="1">
    <location>
        <begin position="700"/>
        <end position="713"/>
    </location>
</feature>
<feature type="transmembrane region" description="Helical" evidence="2">
    <location>
        <begin position="143"/>
        <end position="162"/>
    </location>
</feature>
<evidence type="ECO:0000256" key="1">
    <source>
        <dbReference type="SAM" id="MobiDB-lite"/>
    </source>
</evidence>
<name>A0A0D2GS02_9EURO</name>
<feature type="region of interest" description="Disordered" evidence="1">
    <location>
        <begin position="678"/>
        <end position="725"/>
    </location>
</feature>
<keyword evidence="2" id="KW-0472">Membrane</keyword>
<feature type="region of interest" description="Disordered" evidence="1">
    <location>
        <begin position="588"/>
        <end position="632"/>
    </location>
</feature>
<dbReference type="PANTHER" id="PTHR35394:SF5">
    <property type="entry name" value="DUF3176 DOMAIN-CONTAINING PROTEIN"/>
    <property type="match status" value="1"/>
</dbReference>
<dbReference type="PANTHER" id="PTHR35394">
    <property type="entry name" value="DUF3176 DOMAIN-CONTAINING PROTEIN"/>
    <property type="match status" value="1"/>
</dbReference>
<evidence type="ECO:0000313" key="3">
    <source>
        <dbReference type="EMBL" id="KIX01068.1"/>
    </source>
</evidence>
<dbReference type="VEuPathDB" id="FungiDB:Z518_10134"/>
<dbReference type="RefSeq" id="XP_013268204.1">
    <property type="nucleotide sequence ID" value="XM_013412750.1"/>
</dbReference>
<dbReference type="Pfam" id="PF11374">
    <property type="entry name" value="DUF3176"/>
    <property type="match status" value="1"/>
</dbReference>
<dbReference type="InterPro" id="IPR021514">
    <property type="entry name" value="DUF3176"/>
</dbReference>
<keyword evidence="4" id="KW-1185">Reference proteome</keyword>
<dbReference type="Proteomes" id="UP000053617">
    <property type="component" value="Unassembled WGS sequence"/>
</dbReference>
<sequence length="742" mass="81121">MDENSRSRSDLSRTAEYPHPATQIVSRRPSWWSRAMLDNWAWEIGAAVLCLGILVAIAGILFAYDHHEVPDLPDGLTINAIISFLATLAHATLMVILAAALRQEKWLWFIDQPRPLNTVDTFEEASRGPYGSLLLLASFRGSLRALLAAFVTILALGFEPLIQQLVLVQVREVPINSTPASIRTPTSYEESVIGNLGGSSLSLNALIGAFGGAAGAIPDPICPSGNCTWPAYNTLALCTVCQDVTDQVLTSGEPFNINLTSHLETFAQSNDSSSSTTWSPTYALPHGNNLTVDVTLDLDLASSVQWFISYPRRSVWPLNIDRTADSDWASTWDNETYAGIPSPLFAMGYIDTIISADYSALTLQNATECSFTPCVRTMDTEVRSGVTRANITATNYGHVIIYETQPDGQVWSGWNALVNGTTYSMYDHGTFDVQGHAYLLIQALRIALEGNTTYSIGGYWYPDPEQEAEQGFTFNSTTFSQTDGPWSSAGQQAIDGSGNFSDVVDGVGRALTGRFQQLEDTVAVGTSLRSEAVIVVRWAWIAYPLALVVLGLGGLLLTILATHTKHMAVWKESTLPILYRFGGPSHEMPDPGFGTASAHMPAQAPGQERGHGQENWPLGPGPDGHHPPPLTPSFPIKFSNTIPVKDSNRVSSIVTQAADEQVQLRRRGTVWVLDSAPREAEHEAVKHETDRDRDKEKFRSKAKPKTKSWFRGRLRSEDANATQTQTVVPVPVHRPGQEGTWI</sequence>
<proteinExistence type="predicted"/>
<dbReference type="STRING" id="1442369.A0A0D2GS02"/>
<dbReference type="AlphaFoldDB" id="A0A0D2GS02"/>
<organism evidence="3 4">
    <name type="scientific">Rhinocladiella mackenziei CBS 650.93</name>
    <dbReference type="NCBI Taxonomy" id="1442369"/>
    <lineage>
        <taxon>Eukaryota</taxon>
        <taxon>Fungi</taxon>
        <taxon>Dikarya</taxon>
        <taxon>Ascomycota</taxon>
        <taxon>Pezizomycotina</taxon>
        <taxon>Eurotiomycetes</taxon>
        <taxon>Chaetothyriomycetidae</taxon>
        <taxon>Chaetothyriales</taxon>
        <taxon>Herpotrichiellaceae</taxon>
        <taxon>Rhinocladiella</taxon>
    </lineage>
</organism>
<feature type="transmembrane region" description="Helical" evidence="2">
    <location>
        <begin position="538"/>
        <end position="561"/>
    </location>
</feature>
<protein>
    <submittedName>
        <fullName evidence="3">Uncharacterized protein</fullName>
    </submittedName>
</protein>
<evidence type="ECO:0000256" key="2">
    <source>
        <dbReference type="SAM" id="Phobius"/>
    </source>
</evidence>
<keyword evidence="2" id="KW-0812">Transmembrane</keyword>
<accession>A0A0D2GS02</accession>
<keyword evidence="2" id="KW-1133">Transmembrane helix</keyword>
<dbReference type="HOGENOM" id="CLU_015092_4_1_1"/>
<reference evidence="3 4" key="1">
    <citation type="submission" date="2015-01" db="EMBL/GenBank/DDBJ databases">
        <title>The Genome Sequence of Rhinocladiella mackenzie CBS 650.93.</title>
        <authorList>
            <consortium name="The Broad Institute Genomics Platform"/>
            <person name="Cuomo C."/>
            <person name="de Hoog S."/>
            <person name="Gorbushina A."/>
            <person name="Stielow B."/>
            <person name="Teixiera M."/>
            <person name="Abouelleil A."/>
            <person name="Chapman S.B."/>
            <person name="Priest M."/>
            <person name="Young S.K."/>
            <person name="Wortman J."/>
            <person name="Nusbaum C."/>
            <person name="Birren B."/>
        </authorList>
    </citation>
    <scope>NUCLEOTIDE SEQUENCE [LARGE SCALE GENOMIC DNA]</scope>
    <source>
        <strain evidence="3 4">CBS 650.93</strain>
    </source>
</reference>
<dbReference type="EMBL" id="KN847482">
    <property type="protein sequence ID" value="KIX01068.1"/>
    <property type="molecule type" value="Genomic_DNA"/>
</dbReference>
<feature type="transmembrane region" description="Helical" evidence="2">
    <location>
        <begin position="76"/>
        <end position="101"/>
    </location>
</feature>
<evidence type="ECO:0000313" key="4">
    <source>
        <dbReference type="Proteomes" id="UP000053617"/>
    </source>
</evidence>
<gene>
    <name evidence="3" type="ORF">Z518_10134</name>
</gene>
<feature type="transmembrane region" description="Helical" evidence="2">
    <location>
        <begin position="40"/>
        <end position="64"/>
    </location>
</feature>